<dbReference type="PANTHER" id="PTHR34934">
    <property type="entry name" value="FLAVIN-DEPENDENT THYMIDYLATE SYNTHASE"/>
    <property type="match status" value="1"/>
</dbReference>
<dbReference type="GO" id="GO:0050660">
    <property type="term" value="F:flavin adenine dinucleotide binding"/>
    <property type="evidence" value="ECO:0007669"/>
    <property type="project" value="InterPro"/>
</dbReference>
<protein>
    <recommendedName>
        <fullName evidence="2">Thymidylate synthase</fullName>
    </recommendedName>
</protein>
<dbReference type="InterPro" id="IPR036098">
    <property type="entry name" value="Thymidylate_synthase_ThyX_sf"/>
</dbReference>
<name>A0A6C0BCD6_9ZZZZ</name>
<dbReference type="PROSITE" id="PS51331">
    <property type="entry name" value="THYX"/>
    <property type="match status" value="1"/>
</dbReference>
<dbReference type="Gene3D" id="3.30.1360.170">
    <property type="match status" value="1"/>
</dbReference>
<dbReference type="GO" id="GO:0070402">
    <property type="term" value="F:NADPH binding"/>
    <property type="evidence" value="ECO:0007669"/>
    <property type="project" value="TreeGrafter"/>
</dbReference>
<dbReference type="GO" id="GO:0050797">
    <property type="term" value="F:thymidylate synthase (FAD) activity"/>
    <property type="evidence" value="ECO:0007669"/>
    <property type="project" value="InterPro"/>
</dbReference>
<sequence>MENRKVKLVSYTTFVNDNNSNINNIEDIVCYCARVSNPLSQINMQNNERLINYLMRNGHWSPFEMVNICLEINTTRDIARQILRHRSFSFQEFSQRYAVADLKFVIRETRLQDSKNRQNSLENKDEEKNKIWLKLQEDVADITRDAYNKAISLGIAKEVARAVLPEGMTPSRLYMNGSLRSWFHYIIARTHISTQKEHREIALQCANELENIFPMIKQFVYGTEEFEKNEKMLNDDESSKNYLSKKDD</sequence>
<dbReference type="PANTHER" id="PTHR34934:SF1">
    <property type="entry name" value="FLAVIN-DEPENDENT THYMIDYLATE SYNTHASE"/>
    <property type="match status" value="1"/>
</dbReference>
<dbReference type="InterPro" id="IPR003669">
    <property type="entry name" value="Thymidylate_synthase_ThyX"/>
</dbReference>
<reference evidence="1" key="1">
    <citation type="journal article" date="2020" name="Nature">
        <title>Giant virus diversity and host interactions through global metagenomics.</title>
        <authorList>
            <person name="Schulz F."/>
            <person name="Roux S."/>
            <person name="Paez-Espino D."/>
            <person name="Jungbluth S."/>
            <person name="Walsh D.A."/>
            <person name="Denef V.J."/>
            <person name="McMahon K.D."/>
            <person name="Konstantinidis K.T."/>
            <person name="Eloe-Fadrosh E.A."/>
            <person name="Kyrpides N.C."/>
            <person name="Woyke T."/>
        </authorList>
    </citation>
    <scope>NUCLEOTIDE SEQUENCE</scope>
    <source>
        <strain evidence="1">GVMAG-M-3300010160-4</strain>
    </source>
</reference>
<dbReference type="Gene3D" id="1.20.5.3070">
    <property type="match status" value="1"/>
</dbReference>
<dbReference type="EMBL" id="MN739121">
    <property type="protein sequence ID" value="QHS89927.1"/>
    <property type="molecule type" value="Genomic_DNA"/>
</dbReference>
<dbReference type="GO" id="GO:0004799">
    <property type="term" value="F:thymidylate synthase activity"/>
    <property type="evidence" value="ECO:0007669"/>
    <property type="project" value="TreeGrafter"/>
</dbReference>
<dbReference type="GO" id="GO:0006231">
    <property type="term" value="P:dTMP biosynthetic process"/>
    <property type="evidence" value="ECO:0007669"/>
    <property type="project" value="InterPro"/>
</dbReference>
<dbReference type="NCBIfam" id="TIGR02170">
    <property type="entry name" value="thyX"/>
    <property type="match status" value="1"/>
</dbReference>
<accession>A0A6C0BCD6</accession>
<dbReference type="AlphaFoldDB" id="A0A6C0BCD6"/>
<dbReference type="SUPFAM" id="SSF69796">
    <property type="entry name" value="Thymidylate synthase-complementing protein Thy1"/>
    <property type="match status" value="1"/>
</dbReference>
<proteinExistence type="predicted"/>
<dbReference type="CDD" id="cd20175">
    <property type="entry name" value="ThyX"/>
    <property type="match status" value="1"/>
</dbReference>
<evidence type="ECO:0008006" key="2">
    <source>
        <dbReference type="Google" id="ProtNLM"/>
    </source>
</evidence>
<organism evidence="1">
    <name type="scientific">viral metagenome</name>
    <dbReference type="NCBI Taxonomy" id="1070528"/>
    <lineage>
        <taxon>unclassified sequences</taxon>
        <taxon>metagenomes</taxon>
        <taxon>organismal metagenomes</taxon>
    </lineage>
</organism>
<evidence type="ECO:0000313" key="1">
    <source>
        <dbReference type="EMBL" id="QHS89927.1"/>
    </source>
</evidence>
<dbReference type="Pfam" id="PF02511">
    <property type="entry name" value="Thy1"/>
    <property type="match status" value="1"/>
</dbReference>